<sequence length="203" mass="22020">IVVVAHSFAALLALRDPDSQLVAGRSPDALLLLDAVTPQMVSEVRMNKFALGRLRRSFEITTFSTALGLGPLSELLDGPYRFYPKAVQRRCRRFRYSPRNARQAQREFNRVIRDDEAATPVDLPDLTLVVHAESGLPDPEGYAAYQHTLAGELALPESAVVKVGQVRQKGMLTSPAAMNSVAAVIQNVRHDNGLGSTVSGGEG</sequence>
<dbReference type="RefSeq" id="WP_007322176.1">
    <property type="nucleotide sequence ID" value="NZ_BAEE01000051.1"/>
</dbReference>
<evidence type="ECO:0008006" key="3">
    <source>
        <dbReference type="Google" id="ProtNLM"/>
    </source>
</evidence>
<protein>
    <recommendedName>
        <fullName evidence="3">Hydrolase</fullName>
    </recommendedName>
</protein>
<dbReference type="Proteomes" id="UP000035088">
    <property type="component" value="Unassembled WGS sequence"/>
</dbReference>
<accession>G7H2M6</accession>
<comment type="caution">
    <text evidence="1">The sequence shown here is derived from an EMBL/GenBank/DDBJ whole genome shotgun (WGS) entry which is preliminary data.</text>
</comment>
<evidence type="ECO:0000313" key="2">
    <source>
        <dbReference type="Proteomes" id="UP000035088"/>
    </source>
</evidence>
<gene>
    <name evidence="1" type="ORF">GOARA_051_00445</name>
</gene>
<dbReference type="AlphaFoldDB" id="G7H2M6"/>
<evidence type="ECO:0000313" key="1">
    <source>
        <dbReference type="EMBL" id="GAB10101.1"/>
    </source>
</evidence>
<name>G7H2M6_9ACTN</name>
<proteinExistence type="predicted"/>
<reference evidence="1 2" key="1">
    <citation type="submission" date="2011-11" db="EMBL/GenBank/DDBJ databases">
        <title>Whole genome shotgun sequence of Gordonia araii NBRC 100433.</title>
        <authorList>
            <person name="Yoshida Y."/>
            <person name="Hosoyama A."/>
            <person name="Tsuchikane K."/>
            <person name="Katsumata H."/>
            <person name="Yamazaki S."/>
            <person name="Fujita N."/>
        </authorList>
    </citation>
    <scope>NUCLEOTIDE SEQUENCE [LARGE SCALE GENOMIC DNA]</scope>
    <source>
        <strain evidence="1 2">NBRC 100433</strain>
    </source>
</reference>
<dbReference type="EMBL" id="BAEE01000051">
    <property type="protein sequence ID" value="GAB10101.1"/>
    <property type="molecule type" value="Genomic_DNA"/>
</dbReference>
<dbReference type="STRING" id="1073574.GOARA_051_00445"/>
<feature type="non-terminal residue" evidence="1">
    <location>
        <position position="1"/>
    </location>
</feature>
<keyword evidence="2" id="KW-1185">Reference proteome</keyword>
<organism evidence="1 2">
    <name type="scientific">Gordonia araii NBRC 100433</name>
    <dbReference type="NCBI Taxonomy" id="1073574"/>
    <lineage>
        <taxon>Bacteria</taxon>
        <taxon>Bacillati</taxon>
        <taxon>Actinomycetota</taxon>
        <taxon>Actinomycetes</taxon>
        <taxon>Mycobacteriales</taxon>
        <taxon>Gordoniaceae</taxon>
        <taxon>Gordonia</taxon>
    </lineage>
</organism>